<comment type="caution">
    <text evidence="1">The sequence shown here is derived from an EMBL/GenBank/DDBJ whole genome shotgun (WGS) entry which is preliminary data.</text>
</comment>
<gene>
    <name evidence="1" type="ORF">H8B06_07670</name>
</gene>
<dbReference type="Pfam" id="PF14137">
    <property type="entry name" value="DUF4304"/>
    <property type="match status" value="1"/>
</dbReference>
<proteinExistence type="predicted"/>
<name>A0ABR7YMZ5_9SPHI</name>
<organism evidence="1 2">
    <name type="scientific">Sphingobacterium micropteri</name>
    <dbReference type="NCBI Taxonomy" id="2763501"/>
    <lineage>
        <taxon>Bacteria</taxon>
        <taxon>Pseudomonadati</taxon>
        <taxon>Bacteroidota</taxon>
        <taxon>Sphingobacteriia</taxon>
        <taxon>Sphingobacteriales</taxon>
        <taxon>Sphingobacteriaceae</taxon>
        <taxon>Sphingobacterium</taxon>
    </lineage>
</organism>
<protein>
    <submittedName>
        <fullName evidence="1">DUF4304 domain-containing protein</fullName>
    </submittedName>
</protein>
<sequence>MDIFKELINTINPSLKKMGFNKKGNNFYLEVDKNYGIVNFQKSRESTKEIVLFTINFGVYSDVLGRLQYAYNNLVKPEIEQCHWQSRVGNFMPNSPDYWWKANLSSDLNAIVSNVLKSVHDVIMPEINKRLSDEGLIDCWMSETFAGTTEIGRFKYLTSLLKSKGDFNTLNQVAEAFMEKSKGKPNANIATEHLKEIEYSK</sequence>
<evidence type="ECO:0000313" key="1">
    <source>
        <dbReference type="EMBL" id="MBD1432697.1"/>
    </source>
</evidence>
<dbReference type="EMBL" id="JACOIK010000004">
    <property type="protein sequence ID" value="MBD1432697.1"/>
    <property type="molecule type" value="Genomic_DNA"/>
</dbReference>
<evidence type="ECO:0000313" key="2">
    <source>
        <dbReference type="Proteomes" id="UP000602759"/>
    </source>
</evidence>
<dbReference type="RefSeq" id="WP_190993690.1">
    <property type="nucleotide sequence ID" value="NZ_JACOIK010000004.1"/>
</dbReference>
<dbReference type="Proteomes" id="UP000602759">
    <property type="component" value="Unassembled WGS sequence"/>
</dbReference>
<accession>A0ABR7YMZ5</accession>
<keyword evidence="2" id="KW-1185">Reference proteome</keyword>
<dbReference type="InterPro" id="IPR025412">
    <property type="entry name" value="DUF4304"/>
</dbReference>
<reference evidence="1 2" key="1">
    <citation type="submission" date="2020-08" db="EMBL/GenBank/DDBJ databases">
        <title>Sphingobacterium sp. DN00404 isolated from aquaculture water.</title>
        <authorList>
            <person name="Zhang M."/>
        </authorList>
    </citation>
    <scope>NUCLEOTIDE SEQUENCE [LARGE SCALE GENOMIC DNA]</scope>
    <source>
        <strain evidence="1 2">DN00404</strain>
    </source>
</reference>